<name>A0A067PQ23_9AGAM</name>
<dbReference type="EMBL" id="KL197721">
    <property type="protein sequence ID" value="KDQ56908.1"/>
    <property type="molecule type" value="Genomic_DNA"/>
</dbReference>
<dbReference type="AlphaFoldDB" id="A0A067PQ23"/>
<dbReference type="HOGENOM" id="CLU_567481_0_0_1"/>
<dbReference type="InterPro" id="IPR032675">
    <property type="entry name" value="LRR_dom_sf"/>
</dbReference>
<keyword evidence="2" id="KW-1185">Reference proteome</keyword>
<evidence type="ECO:0008006" key="3">
    <source>
        <dbReference type="Google" id="ProtNLM"/>
    </source>
</evidence>
<proteinExistence type="predicted"/>
<dbReference type="Gene3D" id="3.80.10.10">
    <property type="entry name" value="Ribonuclease Inhibitor"/>
    <property type="match status" value="1"/>
</dbReference>
<evidence type="ECO:0000313" key="2">
    <source>
        <dbReference type="Proteomes" id="UP000027265"/>
    </source>
</evidence>
<accession>A0A067PQ23</accession>
<dbReference type="SUPFAM" id="SSF52047">
    <property type="entry name" value="RNI-like"/>
    <property type="match status" value="1"/>
</dbReference>
<organism evidence="1 2">
    <name type="scientific">Jaapia argillacea MUCL 33604</name>
    <dbReference type="NCBI Taxonomy" id="933084"/>
    <lineage>
        <taxon>Eukaryota</taxon>
        <taxon>Fungi</taxon>
        <taxon>Dikarya</taxon>
        <taxon>Basidiomycota</taxon>
        <taxon>Agaricomycotina</taxon>
        <taxon>Agaricomycetes</taxon>
        <taxon>Agaricomycetidae</taxon>
        <taxon>Jaapiales</taxon>
        <taxon>Jaapiaceae</taxon>
        <taxon>Jaapia</taxon>
    </lineage>
</organism>
<dbReference type="Proteomes" id="UP000027265">
    <property type="component" value="Unassembled WGS sequence"/>
</dbReference>
<dbReference type="InParanoid" id="A0A067PQ23"/>
<reference evidence="2" key="1">
    <citation type="journal article" date="2014" name="Proc. Natl. Acad. Sci. U.S.A.">
        <title>Extensive sampling of basidiomycete genomes demonstrates inadequacy of the white-rot/brown-rot paradigm for wood decay fungi.</title>
        <authorList>
            <person name="Riley R."/>
            <person name="Salamov A.A."/>
            <person name="Brown D.W."/>
            <person name="Nagy L.G."/>
            <person name="Floudas D."/>
            <person name="Held B.W."/>
            <person name="Levasseur A."/>
            <person name="Lombard V."/>
            <person name="Morin E."/>
            <person name="Otillar R."/>
            <person name="Lindquist E.A."/>
            <person name="Sun H."/>
            <person name="LaButti K.M."/>
            <person name="Schmutz J."/>
            <person name="Jabbour D."/>
            <person name="Luo H."/>
            <person name="Baker S.E."/>
            <person name="Pisabarro A.G."/>
            <person name="Walton J.D."/>
            <person name="Blanchette R.A."/>
            <person name="Henrissat B."/>
            <person name="Martin F."/>
            <person name="Cullen D."/>
            <person name="Hibbett D.S."/>
            <person name="Grigoriev I.V."/>
        </authorList>
    </citation>
    <scope>NUCLEOTIDE SEQUENCE [LARGE SCALE GENOMIC DNA]</scope>
    <source>
        <strain evidence="2">MUCL 33604</strain>
    </source>
</reference>
<evidence type="ECO:0000313" key="1">
    <source>
        <dbReference type="EMBL" id="KDQ56908.1"/>
    </source>
</evidence>
<sequence length="481" mass="53636">MTSRNVHEGCSSNVLKSHLPPVSTCVDVSQLRDADSIHQDAGSPPPLDLEPPNSPPIFRLPIEILSHIFLLASEIPHLTYMDHDPLTNLPIILSHVNTHFRRTALTTLALWSVIFPNPLQSAQIQIEKSQTYLMRSQSYPLDVVIKTKFTASKPFLNNILPHSHRFRHLTITCSRCGPECDDITIHRLTNSEAPLLEVFESTALFYKGRSRNPLKLFQGHAPRLHTIRLHTPMLDLSHFTNLRCVELDSRPQGNDLQQMVEMMNLPNLTKVSIAFSPFRNALLPSTDRPRSLASLSLRHLSLTIEPLSGGNTVSAVAFILNSTTIGPSLHTLELDTRYGSVSQYTPSIVIQALGNSQHSLEGIERCCLTTSANLDLNIPGVLHRMSSLKHLILGGDSPTECFKILGSSLPQLNRISILVWGFEIPQDMVEMLRSRKGRVGLAGVDVLEGSFVWEEGMMEIKSLVKVVKGAPRKASRYWFID</sequence>
<gene>
    <name evidence="1" type="ORF">JAAARDRAFT_207938</name>
</gene>
<dbReference type="OrthoDB" id="3203373at2759"/>
<protein>
    <recommendedName>
        <fullName evidence="3">F-box domain-containing protein</fullName>
    </recommendedName>
</protein>